<comment type="caution">
    <text evidence="2">The sequence shown here is derived from an EMBL/GenBank/DDBJ whole genome shotgun (WGS) entry which is preliminary data.</text>
</comment>
<evidence type="ECO:0000256" key="1">
    <source>
        <dbReference type="SAM" id="SignalP"/>
    </source>
</evidence>
<proteinExistence type="predicted"/>
<accession>A0A813D8Z4</accession>
<name>A0A813D8Z4_POLGL</name>
<keyword evidence="4" id="KW-1185">Reference proteome</keyword>
<feature type="chain" id="PRO_5036221837" description="Gamma-glutamylcyclotransferase" evidence="1">
    <location>
        <begin position="21"/>
        <end position="254"/>
    </location>
</feature>
<sequence length="254" mass="28094">MRLHVLQQVALSLLALGVSSFKTRRHHAAEDSTAIDQQFSTKMEEQVGKMFNNQANDKYRSKVSVAAASAGSWLPREGCSTPKQWVFVYGQYRTFDYTMENLADMASKSSDDCYFLTAVMPDDKGTLGHIAWPAKGPDVASALSFAQQIYFGGRLAYIVVTRSGMYDRALAGREMWVPPSLSLIDENSGSLQGTLDMYWYLVAMNNNNNNARLSALVLGMKPEPTAVVVRTRSDILWHNYVVVAAAVVVSISTM</sequence>
<evidence type="ECO:0000313" key="3">
    <source>
        <dbReference type="EMBL" id="CAE8680687.1"/>
    </source>
</evidence>
<feature type="signal peptide" evidence="1">
    <location>
        <begin position="1"/>
        <end position="20"/>
    </location>
</feature>
<gene>
    <name evidence="2" type="ORF">PGLA1383_LOCUS1644</name>
    <name evidence="3" type="ORF">PGLA2088_LOCUS22042</name>
</gene>
<dbReference type="EMBL" id="CAJNNW010025882">
    <property type="protein sequence ID" value="CAE8680687.1"/>
    <property type="molecule type" value="Genomic_DNA"/>
</dbReference>
<evidence type="ECO:0000313" key="4">
    <source>
        <dbReference type="Proteomes" id="UP000654075"/>
    </source>
</evidence>
<protein>
    <recommendedName>
        <fullName evidence="5">Gamma-glutamylcyclotransferase</fullName>
    </recommendedName>
</protein>
<dbReference type="Proteomes" id="UP000654075">
    <property type="component" value="Unassembled WGS sequence"/>
</dbReference>
<evidence type="ECO:0008006" key="5">
    <source>
        <dbReference type="Google" id="ProtNLM"/>
    </source>
</evidence>
<evidence type="ECO:0000313" key="2">
    <source>
        <dbReference type="EMBL" id="CAE8582652.1"/>
    </source>
</evidence>
<organism evidence="2 4">
    <name type="scientific">Polarella glacialis</name>
    <name type="common">Dinoflagellate</name>
    <dbReference type="NCBI Taxonomy" id="89957"/>
    <lineage>
        <taxon>Eukaryota</taxon>
        <taxon>Sar</taxon>
        <taxon>Alveolata</taxon>
        <taxon>Dinophyceae</taxon>
        <taxon>Suessiales</taxon>
        <taxon>Suessiaceae</taxon>
        <taxon>Polarella</taxon>
    </lineage>
</organism>
<keyword evidence="1" id="KW-0732">Signal</keyword>
<dbReference type="Proteomes" id="UP000626109">
    <property type="component" value="Unassembled WGS sequence"/>
</dbReference>
<dbReference type="EMBL" id="CAJNNV010000442">
    <property type="protein sequence ID" value="CAE8582652.1"/>
    <property type="molecule type" value="Genomic_DNA"/>
</dbReference>
<dbReference type="AlphaFoldDB" id="A0A813D8Z4"/>
<reference evidence="2" key="1">
    <citation type="submission" date="2021-02" db="EMBL/GenBank/DDBJ databases">
        <authorList>
            <person name="Dougan E. K."/>
            <person name="Rhodes N."/>
            <person name="Thang M."/>
            <person name="Chan C."/>
        </authorList>
    </citation>
    <scope>NUCLEOTIDE SEQUENCE</scope>
</reference>